<feature type="region of interest" description="Disordered" evidence="1">
    <location>
        <begin position="276"/>
        <end position="297"/>
    </location>
</feature>
<feature type="signal peptide" evidence="2">
    <location>
        <begin position="1"/>
        <end position="24"/>
    </location>
</feature>
<keyword evidence="4" id="KW-1185">Reference proteome</keyword>
<evidence type="ECO:0000256" key="2">
    <source>
        <dbReference type="SAM" id="SignalP"/>
    </source>
</evidence>
<proteinExistence type="predicted"/>
<feature type="chain" id="PRO_5041000740" evidence="2">
    <location>
        <begin position="25"/>
        <end position="320"/>
    </location>
</feature>
<protein>
    <submittedName>
        <fullName evidence="3">Uncharacterized protein</fullName>
    </submittedName>
</protein>
<reference evidence="3" key="1">
    <citation type="submission" date="2022-11" db="EMBL/GenBank/DDBJ databases">
        <authorList>
            <person name="Petersen C."/>
        </authorList>
    </citation>
    <scope>NUCLEOTIDE SEQUENCE</scope>
    <source>
        <strain evidence="3">IBT 16849</strain>
    </source>
</reference>
<dbReference type="EMBL" id="JAPQKP010000003">
    <property type="protein sequence ID" value="KAJ5200387.1"/>
    <property type="molecule type" value="Genomic_DNA"/>
</dbReference>
<organism evidence="3 4">
    <name type="scientific">Penicillium cf. griseofulvum</name>
    <dbReference type="NCBI Taxonomy" id="2972120"/>
    <lineage>
        <taxon>Eukaryota</taxon>
        <taxon>Fungi</taxon>
        <taxon>Dikarya</taxon>
        <taxon>Ascomycota</taxon>
        <taxon>Pezizomycotina</taxon>
        <taxon>Eurotiomycetes</taxon>
        <taxon>Eurotiomycetidae</taxon>
        <taxon>Eurotiales</taxon>
        <taxon>Aspergillaceae</taxon>
        <taxon>Penicillium</taxon>
    </lineage>
</organism>
<name>A0A9W9JQ35_9EURO</name>
<dbReference type="Proteomes" id="UP001150879">
    <property type="component" value="Unassembled WGS sequence"/>
</dbReference>
<gene>
    <name evidence="3" type="ORF">N7472_005591</name>
</gene>
<comment type="caution">
    <text evidence="3">The sequence shown here is derived from an EMBL/GenBank/DDBJ whole genome shotgun (WGS) entry which is preliminary data.</text>
</comment>
<evidence type="ECO:0000256" key="1">
    <source>
        <dbReference type="SAM" id="MobiDB-lite"/>
    </source>
</evidence>
<evidence type="ECO:0000313" key="4">
    <source>
        <dbReference type="Proteomes" id="UP001150879"/>
    </source>
</evidence>
<reference evidence="3" key="2">
    <citation type="journal article" date="2023" name="IMA Fungus">
        <title>Comparative genomic study of the Penicillium genus elucidates a diverse pangenome and 15 lateral gene transfer events.</title>
        <authorList>
            <person name="Petersen C."/>
            <person name="Sorensen T."/>
            <person name="Nielsen M.R."/>
            <person name="Sondergaard T.E."/>
            <person name="Sorensen J.L."/>
            <person name="Fitzpatrick D.A."/>
            <person name="Frisvad J.C."/>
            <person name="Nielsen K.L."/>
        </authorList>
    </citation>
    <scope>NUCLEOTIDE SEQUENCE</scope>
    <source>
        <strain evidence="3">IBT 16849</strain>
    </source>
</reference>
<evidence type="ECO:0000313" key="3">
    <source>
        <dbReference type="EMBL" id="KAJ5200387.1"/>
    </source>
</evidence>
<dbReference type="AlphaFoldDB" id="A0A9W9JQ35"/>
<sequence>MRIPFWSLALLAISASANLISTEADPYLDGRADFLAKRSNLVKRSRSKCGPNLASAATAADIVNLSARNVSLGYIRLERNGTSRAAHRVKRMELPNESMGVFFEYEIPNLSEPIVPHEEAETPEDMSTGVFKKFSTLRAREQYSTGTQHISGCTTMYIISRKGVYAVHWWENVSFDADLVWMEDGQTQDELFQSTVIDMLTDGGAYHPKLDDSIEDEYIKAYIVRPTTTWNDVAGGYADRWETVRTTVGEIIPTLQDRSRWMDVTYVALNNDDPRLDAKNSPAGKNMFKYDPRHRSGGQTRATAMMWVEDELTPYHMDQW</sequence>
<keyword evidence="2" id="KW-0732">Signal</keyword>
<accession>A0A9W9JQ35</accession>